<dbReference type="Proteomes" id="UP000799750">
    <property type="component" value="Unassembled WGS sequence"/>
</dbReference>
<dbReference type="Gene3D" id="4.10.240.10">
    <property type="entry name" value="Zn(2)-C6 fungal-type DNA-binding domain"/>
    <property type="match status" value="1"/>
</dbReference>
<dbReference type="Pfam" id="PF00172">
    <property type="entry name" value="Zn_clus"/>
    <property type="match status" value="1"/>
</dbReference>
<evidence type="ECO:0000256" key="1">
    <source>
        <dbReference type="ARBA" id="ARBA00023242"/>
    </source>
</evidence>
<dbReference type="SMART" id="SM00066">
    <property type="entry name" value="GAL4"/>
    <property type="match status" value="1"/>
</dbReference>
<keyword evidence="4" id="KW-1185">Reference proteome</keyword>
<protein>
    <recommendedName>
        <fullName evidence="2">Zn(2)-C6 fungal-type domain-containing protein</fullName>
    </recommendedName>
</protein>
<organism evidence="3 4">
    <name type="scientific">Lophium mytilinum</name>
    <dbReference type="NCBI Taxonomy" id="390894"/>
    <lineage>
        <taxon>Eukaryota</taxon>
        <taxon>Fungi</taxon>
        <taxon>Dikarya</taxon>
        <taxon>Ascomycota</taxon>
        <taxon>Pezizomycotina</taxon>
        <taxon>Dothideomycetes</taxon>
        <taxon>Pleosporomycetidae</taxon>
        <taxon>Mytilinidiales</taxon>
        <taxon>Mytilinidiaceae</taxon>
        <taxon>Lophium</taxon>
    </lineage>
</organism>
<proteinExistence type="predicted"/>
<dbReference type="InterPro" id="IPR036864">
    <property type="entry name" value="Zn2-C6_fun-type_DNA-bd_sf"/>
</dbReference>
<reference evidence="3" key="1">
    <citation type="journal article" date="2020" name="Stud. Mycol.">
        <title>101 Dothideomycetes genomes: a test case for predicting lifestyles and emergence of pathogens.</title>
        <authorList>
            <person name="Haridas S."/>
            <person name="Albert R."/>
            <person name="Binder M."/>
            <person name="Bloem J."/>
            <person name="Labutti K."/>
            <person name="Salamov A."/>
            <person name="Andreopoulos B."/>
            <person name="Baker S."/>
            <person name="Barry K."/>
            <person name="Bills G."/>
            <person name="Bluhm B."/>
            <person name="Cannon C."/>
            <person name="Castanera R."/>
            <person name="Culley D."/>
            <person name="Daum C."/>
            <person name="Ezra D."/>
            <person name="Gonzalez J."/>
            <person name="Henrissat B."/>
            <person name="Kuo A."/>
            <person name="Liang C."/>
            <person name="Lipzen A."/>
            <person name="Lutzoni F."/>
            <person name="Magnuson J."/>
            <person name="Mondo S."/>
            <person name="Nolan M."/>
            <person name="Ohm R."/>
            <person name="Pangilinan J."/>
            <person name="Park H.-J."/>
            <person name="Ramirez L."/>
            <person name="Alfaro M."/>
            <person name="Sun H."/>
            <person name="Tritt A."/>
            <person name="Yoshinaga Y."/>
            <person name="Zwiers L.-H."/>
            <person name="Turgeon B."/>
            <person name="Goodwin S."/>
            <person name="Spatafora J."/>
            <person name="Crous P."/>
            <person name="Grigoriev I."/>
        </authorList>
    </citation>
    <scope>NUCLEOTIDE SEQUENCE</scope>
    <source>
        <strain evidence="3">CBS 269.34</strain>
    </source>
</reference>
<feature type="non-terminal residue" evidence="3">
    <location>
        <position position="59"/>
    </location>
</feature>
<evidence type="ECO:0000259" key="2">
    <source>
        <dbReference type="PROSITE" id="PS50048"/>
    </source>
</evidence>
<keyword evidence="1" id="KW-0539">Nucleus</keyword>
<dbReference type="PROSITE" id="PS00463">
    <property type="entry name" value="ZN2_CY6_FUNGAL_1"/>
    <property type="match status" value="1"/>
</dbReference>
<dbReference type="PROSITE" id="PS50048">
    <property type="entry name" value="ZN2_CY6_FUNGAL_2"/>
    <property type="match status" value="1"/>
</dbReference>
<dbReference type="AlphaFoldDB" id="A0A6A6QZW3"/>
<evidence type="ECO:0000313" key="4">
    <source>
        <dbReference type="Proteomes" id="UP000799750"/>
    </source>
</evidence>
<accession>A0A6A6QZW3</accession>
<evidence type="ECO:0000313" key="3">
    <source>
        <dbReference type="EMBL" id="KAF2497816.1"/>
    </source>
</evidence>
<name>A0A6A6QZW3_9PEZI</name>
<dbReference type="InterPro" id="IPR001138">
    <property type="entry name" value="Zn2Cys6_DnaBD"/>
</dbReference>
<dbReference type="OrthoDB" id="4158087at2759"/>
<dbReference type="SUPFAM" id="SSF57701">
    <property type="entry name" value="Zn2/Cys6 DNA-binding domain"/>
    <property type="match status" value="1"/>
</dbReference>
<dbReference type="EMBL" id="MU004186">
    <property type="protein sequence ID" value="KAF2497816.1"/>
    <property type="molecule type" value="Genomic_DNA"/>
</dbReference>
<feature type="non-terminal residue" evidence="3">
    <location>
        <position position="1"/>
    </location>
</feature>
<dbReference type="CDD" id="cd00067">
    <property type="entry name" value="GAL4"/>
    <property type="match status" value="1"/>
</dbReference>
<feature type="domain" description="Zn(2)-C6 fungal-type" evidence="2">
    <location>
        <begin position="2"/>
        <end position="32"/>
    </location>
</feature>
<gene>
    <name evidence="3" type="ORF">BU16DRAFT_431566</name>
</gene>
<dbReference type="GO" id="GO:0008270">
    <property type="term" value="F:zinc ion binding"/>
    <property type="evidence" value="ECO:0007669"/>
    <property type="project" value="InterPro"/>
</dbReference>
<dbReference type="GO" id="GO:0000981">
    <property type="term" value="F:DNA-binding transcription factor activity, RNA polymerase II-specific"/>
    <property type="evidence" value="ECO:0007669"/>
    <property type="project" value="InterPro"/>
</dbReference>
<sequence length="59" mass="6211">RSCAACTKSKTRCDSRLPKCSNCISKKIDCLYAEGALRNIGRKSLGSPKASTTSSGNAD</sequence>